<dbReference type="GO" id="GO:0004672">
    <property type="term" value="F:protein kinase activity"/>
    <property type="evidence" value="ECO:0007669"/>
    <property type="project" value="InterPro"/>
</dbReference>
<dbReference type="PROSITE" id="PS50125">
    <property type="entry name" value="GUANYLATE_CYCLASE_2"/>
    <property type="match status" value="1"/>
</dbReference>
<keyword evidence="8" id="KW-0342">GTP-binding</keyword>
<evidence type="ECO:0000256" key="2">
    <source>
        <dbReference type="ARBA" id="ARBA00004479"/>
    </source>
</evidence>
<dbReference type="GO" id="GO:0004383">
    <property type="term" value="F:guanylate cyclase activity"/>
    <property type="evidence" value="ECO:0007669"/>
    <property type="project" value="UniProtKB-EC"/>
</dbReference>
<dbReference type="Gene3D" id="6.10.250.780">
    <property type="match status" value="1"/>
</dbReference>
<dbReference type="Gene3D" id="3.30.70.1230">
    <property type="entry name" value="Nucleotide cyclase"/>
    <property type="match status" value="1"/>
</dbReference>
<evidence type="ECO:0000256" key="5">
    <source>
        <dbReference type="ARBA" id="ARBA00022729"/>
    </source>
</evidence>
<feature type="domain" description="Guanylate cyclase" evidence="19">
    <location>
        <begin position="877"/>
        <end position="1007"/>
    </location>
</feature>
<dbReference type="PROSITE" id="PS50011">
    <property type="entry name" value="PROTEIN_KINASE_DOM"/>
    <property type="match status" value="1"/>
</dbReference>
<dbReference type="CDD" id="cd06352">
    <property type="entry name" value="PBP1_NPR_GC-like"/>
    <property type="match status" value="1"/>
</dbReference>
<name>A0A914UU56_9BILA</name>
<feature type="transmembrane region" description="Helical" evidence="16">
    <location>
        <begin position="470"/>
        <end position="496"/>
    </location>
</feature>
<keyword evidence="13 15" id="KW-0141">cGMP biosynthesis</keyword>
<keyword evidence="4 16" id="KW-0812">Transmembrane</keyword>
<dbReference type="SUPFAM" id="SSF53822">
    <property type="entry name" value="Periplasmic binding protein-like I"/>
    <property type="match status" value="1"/>
</dbReference>
<evidence type="ECO:0000256" key="11">
    <source>
        <dbReference type="ARBA" id="ARBA00023180"/>
    </source>
</evidence>
<dbReference type="PANTHER" id="PTHR11920">
    <property type="entry name" value="GUANYLYL CYCLASE"/>
    <property type="match status" value="1"/>
</dbReference>
<dbReference type="InterPro" id="IPR001170">
    <property type="entry name" value="ANPR/GUC"/>
</dbReference>
<accession>A0A914UU56</accession>
<evidence type="ECO:0000256" key="3">
    <source>
        <dbReference type="ARBA" id="ARBA00012202"/>
    </source>
</evidence>
<evidence type="ECO:0000256" key="4">
    <source>
        <dbReference type="ARBA" id="ARBA00022692"/>
    </source>
</evidence>
<dbReference type="InterPro" id="IPR028082">
    <property type="entry name" value="Peripla_BP_I"/>
</dbReference>
<dbReference type="SUPFAM" id="SSF56112">
    <property type="entry name" value="Protein kinase-like (PK-like)"/>
    <property type="match status" value="1"/>
</dbReference>
<dbReference type="InterPro" id="IPR001245">
    <property type="entry name" value="Ser-Thr/Tyr_kinase_cat_dom"/>
</dbReference>
<dbReference type="GO" id="GO:0007635">
    <property type="term" value="P:chemosensory behavior"/>
    <property type="evidence" value="ECO:0007669"/>
    <property type="project" value="UniProtKB-ARBA"/>
</dbReference>
<dbReference type="CDD" id="cd07302">
    <property type="entry name" value="CHD"/>
    <property type="match status" value="1"/>
</dbReference>
<dbReference type="Pfam" id="PF00211">
    <property type="entry name" value="Guanylate_cyc"/>
    <property type="match status" value="1"/>
</dbReference>
<dbReference type="GO" id="GO:0004016">
    <property type="term" value="F:adenylate cyclase activity"/>
    <property type="evidence" value="ECO:0007669"/>
    <property type="project" value="TreeGrafter"/>
</dbReference>
<keyword evidence="10" id="KW-0675">Receptor</keyword>
<evidence type="ECO:0000256" key="10">
    <source>
        <dbReference type="ARBA" id="ARBA00023170"/>
    </source>
</evidence>
<keyword evidence="9 16" id="KW-0472">Membrane</keyword>
<dbReference type="GO" id="GO:0035556">
    <property type="term" value="P:intracellular signal transduction"/>
    <property type="evidence" value="ECO:0007669"/>
    <property type="project" value="InterPro"/>
</dbReference>
<dbReference type="InterPro" id="IPR018297">
    <property type="entry name" value="A/G_cyclase_CS"/>
</dbReference>
<dbReference type="Proteomes" id="UP000887566">
    <property type="component" value="Unplaced"/>
</dbReference>
<dbReference type="Gene3D" id="1.10.510.10">
    <property type="entry name" value="Transferase(Phosphotransferase) domain 1"/>
    <property type="match status" value="1"/>
</dbReference>
<dbReference type="GO" id="GO:0007168">
    <property type="term" value="P:receptor guanylyl cyclase signaling pathway"/>
    <property type="evidence" value="ECO:0007669"/>
    <property type="project" value="TreeGrafter"/>
</dbReference>
<dbReference type="FunFam" id="3.30.70.1230:FF:000023">
    <property type="entry name" value="Guanylate cyclase"/>
    <property type="match status" value="1"/>
</dbReference>
<evidence type="ECO:0000256" key="17">
    <source>
        <dbReference type="SAM" id="SignalP"/>
    </source>
</evidence>
<dbReference type="SUPFAM" id="SSF55073">
    <property type="entry name" value="Nucleotide cyclase"/>
    <property type="match status" value="1"/>
</dbReference>
<reference evidence="21" key="1">
    <citation type="submission" date="2022-11" db="UniProtKB">
        <authorList>
            <consortium name="WormBaseParasite"/>
        </authorList>
    </citation>
    <scope>IDENTIFICATION</scope>
</reference>
<dbReference type="Pfam" id="PF01094">
    <property type="entry name" value="ANF_receptor"/>
    <property type="match status" value="1"/>
</dbReference>
<dbReference type="GO" id="GO:0005524">
    <property type="term" value="F:ATP binding"/>
    <property type="evidence" value="ECO:0007669"/>
    <property type="project" value="InterPro"/>
</dbReference>
<keyword evidence="20" id="KW-1185">Reference proteome</keyword>
<evidence type="ECO:0000256" key="8">
    <source>
        <dbReference type="ARBA" id="ARBA00023134"/>
    </source>
</evidence>
<dbReference type="InterPro" id="IPR001828">
    <property type="entry name" value="ANF_lig-bd_rcpt"/>
</dbReference>
<dbReference type="AlphaFoldDB" id="A0A914UU56"/>
<dbReference type="InterPro" id="IPR050401">
    <property type="entry name" value="Cyclic_nucleotide_synthase"/>
</dbReference>
<keyword evidence="11" id="KW-0325">Glycoprotein</keyword>
<dbReference type="EC" id="4.6.1.2" evidence="3 15"/>
<evidence type="ECO:0000313" key="20">
    <source>
        <dbReference type="Proteomes" id="UP000887566"/>
    </source>
</evidence>
<dbReference type="InterPro" id="IPR001054">
    <property type="entry name" value="A/G_cyclase"/>
</dbReference>
<keyword evidence="7 16" id="KW-1133">Transmembrane helix</keyword>
<evidence type="ECO:0000256" key="6">
    <source>
        <dbReference type="ARBA" id="ARBA00022741"/>
    </source>
</evidence>
<dbReference type="GO" id="GO:0005525">
    <property type="term" value="F:GTP binding"/>
    <property type="evidence" value="ECO:0007669"/>
    <property type="project" value="UniProtKB-KW"/>
</dbReference>
<sequence length="1064" mass="121282">MLPRTIRPLLLVAFIFYKCEGRQKITVGMLMVNEDEYLQPVLGFSTTASAVTIALDRINKEHLLDDVDWEFKWYFSECSEAYTSGYTNKLIQEDKVDVILGMPCSISTIVTGALAAFYEIPVISFASTAVDFSDKQRFPTMARTVPSVFQMGRALLGLLEFFDWHQIAFLYTNDEKRQKCIYISEQLQAAKMGTSLVYNYINEIKGTVTDEAIDNFLNAVKMKARIVVACFDKDTDKRRFMLHAHDKQMTTDEYVYILPDYVPRENSETLWKDLSEDNQTDGRDVDAKKAFHTALVVEFETIAESELYSFKSEIPKRMQEPPFKCTTDCSCPEDLYGSSYSPYMHDSMYLYAKALNKTMSVAPNQIRNGTFIRENCAMTFEGISGEVVINEAGDRLPNFRFEGFNPDGFREHFGMIRTSKENGRVQMLELNEPYTTTSMWAERGGQRPLAVPICGFTGKQCPVSFIQANLALVAAVSVVFFILILLLIFAVVYMIYSRIQHKRLENSLWKIDNYDLVEVDSAKSLASSDQSVKTTSTTHSIPSIFRKRATKQSRYNFYYRKRELVAVCKHHTVCQFTTDDEAEFRAMRALNHENINQFHGLSKDLTGNMSVWKACTRGSLSDVFDKDTISLDWFFKFSLIRDIFEGMEYIHKSMLGVHGKLTSKSCLVNDRWQVRLSDYGLSRIRSHEKLLPKDKLWTAPELFDSNSQLKRPTPSVDIYSFAILCSEIITATDAYASFKNDDNMTDDEIVYRVVKGERPPFRPVINLPQKSDVNPTMVNLIRDCWSEKPEDRPSMRTIRNILKGMRLGKNSSLMDHVMSMMEKYAGSLEQEVAERTKALLEEQKKSDILLYRMLPRLVADKLKAGQSIPPELFEQVTIMFSDIVGFTKLASQSSPLQVVSMLNELCTLFDGVIDEHDVYKVETIGDGYLVVSGLPNRNGDVHAREIADMSLAFQRSVRTFKILHLPDETVQLRIGIHSGPVVAGVIGQTMPRYCLFGDSVNTASRMESHGKPAHIHISAEANEYLAADYLTESRGEIIIKGKGVMQTFWLRTRKSKQEEKYGCD</sequence>
<evidence type="ECO:0000256" key="13">
    <source>
        <dbReference type="ARBA" id="ARBA00023293"/>
    </source>
</evidence>
<dbReference type="Gene3D" id="3.40.50.2300">
    <property type="match status" value="2"/>
</dbReference>
<evidence type="ECO:0000256" key="12">
    <source>
        <dbReference type="ARBA" id="ARBA00023239"/>
    </source>
</evidence>
<dbReference type="PANTHER" id="PTHR11920:SF501">
    <property type="entry name" value="GUANYLATE CYCLASE 32E"/>
    <property type="match status" value="1"/>
</dbReference>
<keyword evidence="6" id="KW-0547">Nucleotide-binding</keyword>
<evidence type="ECO:0000256" key="14">
    <source>
        <dbReference type="RuleBase" id="RU000405"/>
    </source>
</evidence>
<evidence type="ECO:0000313" key="21">
    <source>
        <dbReference type="WBParaSite" id="PSAMB.scaffold1265size33645.g12038.t1"/>
    </source>
</evidence>
<organism evidence="20 21">
    <name type="scientific">Plectus sambesii</name>
    <dbReference type="NCBI Taxonomy" id="2011161"/>
    <lineage>
        <taxon>Eukaryota</taxon>
        <taxon>Metazoa</taxon>
        <taxon>Ecdysozoa</taxon>
        <taxon>Nematoda</taxon>
        <taxon>Chromadorea</taxon>
        <taxon>Plectida</taxon>
        <taxon>Plectina</taxon>
        <taxon>Plectoidea</taxon>
        <taxon>Plectidae</taxon>
        <taxon>Plectus</taxon>
    </lineage>
</organism>
<comment type="catalytic activity">
    <reaction evidence="1 15">
        <text>GTP = 3',5'-cyclic GMP + diphosphate</text>
        <dbReference type="Rhea" id="RHEA:13665"/>
        <dbReference type="ChEBI" id="CHEBI:33019"/>
        <dbReference type="ChEBI" id="CHEBI:37565"/>
        <dbReference type="ChEBI" id="CHEBI:57746"/>
        <dbReference type="EC" id="4.6.1.2"/>
    </reaction>
</comment>
<feature type="chain" id="PRO_5037066145" description="Guanylate cyclase" evidence="17">
    <location>
        <begin position="22"/>
        <end position="1064"/>
    </location>
</feature>
<evidence type="ECO:0000256" key="7">
    <source>
        <dbReference type="ARBA" id="ARBA00022989"/>
    </source>
</evidence>
<dbReference type="WBParaSite" id="PSAMB.scaffold1265size33645.g12038.t1">
    <property type="protein sequence ID" value="PSAMB.scaffold1265size33645.g12038.t1"/>
    <property type="gene ID" value="PSAMB.scaffold1265size33645.g12038"/>
</dbReference>
<evidence type="ECO:0000256" key="16">
    <source>
        <dbReference type="SAM" id="Phobius"/>
    </source>
</evidence>
<dbReference type="GO" id="GO:0005886">
    <property type="term" value="C:plasma membrane"/>
    <property type="evidence" value="ECO:0007669"/>
    <property type="project" value="TreeGrafter"/>
</dbReference>
<dbReference type="InterPro" id="IPR011009">
    <property type="entry name" value="Kinase-like_dom_sf"/>
</dbReference>
<dbReference type="GO" id="GO:0001653">
    <property type="term" value="F:peptide receptor activity"/>
    <property type="evidence" value="ECO:0007669"/>
    <property type="project" value="TreeGrafter"/>
</dbReference>
<evidence type="ECO:0000256" key="9">
    <source>
        <dbReference type="ARBA" id="ARBA00023136"/>
    </source>
</evidence>
<evidence type="ECO:0000259" key="18">
    <source>
        <dbReference type="PROSITE" id="PS50011"/>
    </source>
</evidence>
<evidence type="ECO:0000256" key="15">
    <source>
        <dbReference type="RuleBase" id="RU003431"/>
    </source>
</evidence>
<evidence type="ECO:0000256" key="1">
    <source>
        <dbReference type="ARBA" id="ARBA00001436"/>
    </source>
</evidence>
<dbReference type="Pfam" id="PF07714">
    <property type="entry name" value="PK_Tyr_Ser-Thr"/>
    <property type="match status" value="1"/>
</dbReference>
<comment type="similarity">
    <text evidence="14">Belongs to the adenylyl cyclase class-4/guanylyl cyclase family.</text>
</comment>
<dbReference type="InterPro" id="IPR029787">
    <property type="entry name" value="Nucleotide_cyclase"/>
</dbReference>
<dbReference type="PROSITE" id="PS00452">
    <property type="entry name" value="GUANYLATE_CYCLASE_1"/>
    <property type="match status" value="1"/>
</dbReference>
<comment type="subcellular location">
    <subcellularLocation>
        <location evidence="2">Membrane</location>
        <topology evidence="2">Single-pass type I membrane protein</topology>
    </subcellularLocation>
</comment>
<evidence type="ECO:0000259" key="19">
    <source>
        <dbReference type="PROSITE" id="PS50125"/>
    </source>
</evidence>
<dbReference type="SMART" id="SM00044">
    <property type="entry name" value="CYCc"/>
    <property type="match status" value="1"/>
</dbReference>
<keyword evidence="5 17" id="KW-0732">Signal</keyword>
<feature type="domain" description="Protein kinase" evidence="18">
    <location>
        <begin position="514"/>
        <end position="813"/>
    </location>
</feature>
<keyword evidence="12 14" id="KW-0456">Lyase</keyword>
<dbReference type="PRINTS" id="PR00255">
    <property type="entry name" value="NATPEPTIDER"/>
</dbReference>
<feature type="signal peptide" evidence="17">
    <location>
        <begin position="1"/>
        <end position="21"/>
    </location>
</feature>
<protein>
    <recommendedName>
        <fullName evidence="3 15">Guanylate cyclase</fullName>
        <ecNumber evidence="3 15">4.6.1.2</ecNumber>
    </recommendedName>
</protein>
<dbReference type="GO" id="GO:0006935">
    <property type="term" value="P:chemotaxis"/>
    <property type="evidence" value="ECO:0007669"/>
    <property type="project" value="UniProtKB-ARBA"/>
</dbReference>
<dbReference type="InterPro" id="IPR000719">
    <property type="entry name" value="Prot_kinase_dom"/>
</dbReference>
<proteinExistence type="inferred from homology"/>